<dbReference type="Pfam" id="PF22658">
    <property type="entry name" value="YycE-like_N"/>
    <property type="match status" value="1"/>
</dbReference>
<dbReference type="PROSITE" id="PS51819">
    <property type="entry name" value="VOC"/>
    <property type="match status" value="1"/>
</dbReference>
<sequence length="153" mass="16608">MTIGVRDHIRIARPTRDLAAAERFWVGGLGLDVLYRGEPGPARGGGEEYALLMAGPRGAGWHLELARDEERPVEPTPGEDDLLVIYLDGPVPEETVAKLEEHGGRRVPARNPYWDTWGVTVEDPDGYRLVLCTRGWAEDEGPSTAATAVPGGP</sequence>
<dbReference type="InterPro" id="IPR037523">
    <property type="entry name" value="VOC_core"/>
</dbReference>
<evidence type="ECO:0000313" key="3">
    <source>
        <dbReference type="Proteomes" id="UP000631535"/>
    </source>
</evidence>
<gene>
    <name evidence="2" type="ORF">GCM10012287_42700</name>
</gene>
<dbReference type="InterPro" id="IPR058998">
    <property type="entry name" value="YycE-like_N"/>
</dbReference>
<dbReference type="Proteomes" id="UP000631535">
    <property type="component" value="Unassembled WGS sequence"/>
</dbReference>
<organism evidence="2 3">
    <name type="scientific">Streptomyces daqingensis</name>
    <dbReference type="NCBI Taxonomy" id="1472640"/>
    <lineage>
        <taxon>Bacteria</taxon>
        <taxon>Bacillati</taxon>
        <taxon>Actinomycetota</taxon>
        <taxon>Actinomycetes</taxon>
        <taxon>Kitasatosporales</taxon>
        <taxon>Streptomycetaceae</taxon>
        <taxon>Streptomyces</taxon>
    </lineage>
</organism>
<evidence type="ECO:0000313" key="2">
    <source>
        <dbReference type="EMBL" id="GGO54233.1"/>
    </source>
</evidence>
<dbReference type="Pfam" id="PF22659">
    <property type="entry name" value="YycE-like_C"/>
    <property type="match status" value="1"/>
</dbReference>
<name>A0ABQ2MLZ7_9ACTN</name>
<feature type="domain" description="VOC" evidence="1">
    <location>
        <begin position="5"/>
        <end position="134"/>
    </location>
</feature>
<evidence type="ECO:0000259" key="1">
    <source>
        <dbReference type="PROSITE" id="PS51819"/>
    </source>
</evidence>
<protein>
    <submittedName>
        <fullName evidence="2">Glyoxalase/bleomycin resistance protein/dioxygenase</fullName>
    </submittedName>
</protein>
<dbReference type="Gene3D" id="3.10.180.10">
    <property type="entry name" value="2,3-Dihydroxybiphenyl 1,2-Dioxygenase, domain 1"/>
    <property type="match status" value="1"/>
</dbReference>
<dbReference type="EMBL" id="BMMP01000014">
    <property type="protein sequence ID" value="GGO54233.1"/>
    <property type="molecule type" value="Genomic_DNA"/>
</dbReference>
<dbReference type="CDD" id="cd06587">
    <property type="entry name" value="VOC"/>
    <property type="match status" value="1"/>
</dbReference>
<accession>A0ABQ2MLZ7</accession>
<dbReference type="RefSeq" id="WP_189038803.1">
    <property type="nucleotide sequence ID" value="NZ_BMMP01000014.1"/>
</dbReference>
<dbReference type="SUPFAM" id="SSF54593">
    <property type="entry name" value="Glyoxalase/Bleomycin resistance protein/Dihydroxybiphenyl dioxygenase"/>
    <property type="match status" value="1"/>
</dbReference>
<proteinExistence type="predicted"/>
<dbReference type="InterPro" id="IPR058997">
    <property type="entry name" value="YycE-like_C"/>
</dbReference>
<keyword evidence="3" id="KW-1185">Reference proteome</keyword>
<dbReference type="InterPro" id="IPR029068">
    <property type="entry name" value="Glyas_Bleomycin-R_OHBP_Dase"/>
</dbReference>
<reference evidence="3" key="1">
    <citation type="journal article" date="2019" name="Int. J. Syst. Evol. Microbiol.">
        <title>The Global Catalogue of Microorganisms (GCM) 10K type strain sequencing project: providing services to taxonomists for standard genome sequencing and annotation.</title>
        <authorList>
            <consortium name="The Broad Institute Genomics Platform"/>
            <consortium name="The Broad Institute Genome Sequencing Center for Infectious Disease"/>
            <person name="Wu L."/>
            <person name="Ma J."/>
        </authorList>
    </citation>
    <scope>NUCLEOTIDE SEQUENCE [LARGE SCALE GENOMIC DNA]</scope>
    <source>
        <strain evidence="3">CGMCC 4.7178</strain>
    </source>
</reference>
<comment type="caution">
    <text evidence="2">The sequence shown here is derived from an EMBL/GenBank/DDBJ whole genome shotgun (WGS) entry which is preliminary data.</text>
</comment>